<accession>A0ABU1FXF8</accession>
<dbReference type="EMBL" id="JAVKGT010000039">
    <property type="protein sequence ID" value="MDR5712856.1"/>
    <property type="molecule type" value="Genomic_DNA"/>
</dbReference>
<dbReference type="SMART" id="SM00421">
    <property type="entry name" value="HTH_LUXR"/>
    <property type="match status" value="1"/>
</dbReference>
<name>A0ABU1FXF8_9MICC</name>
<gene>
    <name evidence="3" type="ORF">RH857_12070</name>
</gene>
<protein>
    <submittedName>
        <fullName evidence="3">LuxR C-terminal-related transcriptional regulator</fullName>
    </submittedName>
</protein>
<dbReference type="Gene3D" id="1.10.10.10">
    <property type="entry name" value="Winged helix-like DNA-binding domain superfamily/Winged helix DNA-binding domain"/>
    <property type="match status" value="1"/>
</dbReference>
<proteinExistence type="predicted"/>
<dbReference type="Pfam" id="PF00196">
    <property type="entry name" value="GerE"/>
    <property type="match status" value="1"/>
</dbReference>
<dbReference type="SUPFAM" id="SSF46894">
    <property type="entry name" value="C-terminal effector domain of the bipartite response regulators"/>
    <property type="match status" value="1"/>
</dbReference>
<dbReference type="RefSeq" id="WP_310538224.1">
    <property type="nucleotide sequence ID" value="NZ_BAAAOC010000074.1"/>
</dbReference>
<dbReference type="PRINTS" id="PR00038">
    <property type="entry name" value="HTHLUXR"/>
</dbReference>
<comment type="caution">
    <text evidence="3">The sequence shown here is derived from an EMBL/GenBank/DDBJ whole genome shotgun (WGS) entry which is preliminary data.</text>
</comment>
<evidence type="ECO:0000313" key="3">
    <source>
        <dbReference type="EMBL" id="MDR5712856.1"/>
    </source>
</evidence>
<dbReference type="InterPro" id="IPR000792">
    <property type="entry name" value="Tscrpt_reg_LuxR_C"/>
</dbReference>
<dbReference type="InterPro" id="IPR016032">
    <property type="entry name" value="Sig_transdc_resp-reg_C-effctor"/>
</dbReference>
<sequence>MEPVLLLVRAAHYAGWTTLVSTLRDSILSSATPVRGEFQQAIENYLDGFLACSQGRTEAAAERLLTVHRWHAAQPPLRAGQMMGDGGPFRLHKAFTALDLITLVAEHPETLHSYGNAAVEAAEWAALTFSTAGASEPMAYVRELLERLGQEEKSGSAPEDTDQEEADDAPTRAGGLDDHMLRRAGMTQRESQVALYASAGLTNREVGDQSGLSVRTVEYHTTNACESWG</sequence>
<feature type="domain" description="HTH luxR-type" evidence="2">
    <location>
        <begin position="183"/>
        <end position="229"/>
    </location>
</feature>
<feature type="region of interest" description="Disordered" evidence="1">
    <location>
        <begin position="149"/>
        <end position="176"/>
    </location>
</feature>
<evidence type="ECO:0000256" key="1">
    <source>
        <dbReference type="SAM" id="MobiDB-lite"/>
    </source>
</evidence>
<keyword evidence="4" id="KW-1185">Reference proteome</keyword>
<dbReference type="Proteomes" id="UP001260872">
    <property type="component" value="Unassembled WGS sequence"/>
</dbReference>
<feature type="compositionally biased region" description="Acidic residues" evidence="1">
    <location>
        <begin position="159"/>
        <end position="168"/>
    </location>
</feature>
<organism evidence="3 4">
    <name type="scientific">Nesterenkonia flava</name>
    <dbReference type="NCBI Taxonomy" id="469799"/>
    <lineage>
        <taxon>Bacteria</taxon>
        <taxon>Bacillati</taxon>
        <taxon>Actinomycetota</taxon>
        <taxon>Actinomycetes</taxon>
        <taxon>Micrococcales</taxon>
        <taxon>Micrococcaceae</taxon>
        <taxon>Nesterenkonia</taxon>
    </lineage>
</organism>
<reference evidence="4" key="1">
    <citation type="submission" date="2023-07" db="EMBL/GenBank/DDBJ databases">
        <title>Description of three actinobacteria isolated from air of manufacturing shop in a pharmaceutical factory.</title>
        <authorList>
            <person name="Zhang D.-F."/>
        </authorList>
    </citation>
    <scope>NUCLEOTIDE SEQUENCE [LARGE SCALE GENOMIC DNA]</scope>
    <source>
        <strain evidence="4">CCTCC AB 207010</strain>
    </source>
</reference>
<evidence type="ECO:0000313" key="4">
    <source>
        <dbReference type="Proteomes" id="UP001260872"/>
    </source>
</evidence>
<evidence type="ECO:0000259" key="2">
    <source>
        <dbReference type="SMART" id="SM00421"/>
    </source>
</evidence>
<dbReference type="InterPro" id="IPR036388">
    <property type="entry name" value="WH-like_DNA-bd_sf"/>
</dbReference>